<reference evidence="5" key="1">
    <citation type="submission" date="2016-04" db="EMBL/GenBank/DDBJ databases">
        <title>Complete Genome Sequences of Twelve Strains of a Stable Defined Moderately Diverse Mouse Microbiota 2 (sDMDMm2).</title>
        <authorList>
            <person name="Uchimura Y."/>
            <person name="Wyss M."/>
            <person name="Brugiroux S."/>
            <person name="Limenitakis J.P."/>
            <person name="Stecher B."/>
            <person name="McCoy K.D."/>
            <person name="Macpherson A.J."/>
        </authorList>
    </citation>
    <scope>NUCLEOTIDE SEQUENCE [LARGE SCALE GENOMIC DNA]</scope>
    <source>
        <strain evidence="5">YL27</strain>
    </source>
</reference>
<dbReference type="PANTHER" id="PTHR43158:SF2">
    <property type="entry name" value="SKFA PEPTIDE EXPORT ATP-BINDING PROTEIN SKFE"/>
    <property type="match status" value="1"/>
</dbReference>
<protein>
    <recommendedName>
        <fullName evidence="3">ABC transporter domain-containing protein</fullName>
    </recommendedName>
</protein>
<dbReference type="Gene3D" id="3.40.50.300">
    <property type="entry name" value="P-loop containing nucleotide triphosphate hydrolases"/>
    <property type="match status" value="2"/>
</dbReference>
<dbReference type="Pfam" id="PF00005">
    <property type="entry name" value="ABC_tran"/>
    <property type="match status" value="2"/>
</dbReference>
<dbReference type="RefSeq" id="WP_068960028.1">
    <property type="nucleotide sequence ID" value="NZ_CAJTAP010000002.1"/>
</dbReference>
<dbReference type="EMBL" id="CP015402">
    <property type="protein sequence ID" value="ANU62646.2"/>
    <property type="molecule type" value="Genomic_DNA"/>
</dbReference>
<sequence>MKELFTLCSPMLTWRMQKIAVPAGVVIPEGVTVVFGPNGAGKSTLGNIIAKGWNITTNRITTSREQKPSVKMIEFGDIHSLAGFHTEYYQQRLEATMNDDVPSVGDLLGTRMAMPRWGELASRFSLEHTVEKKVNYLSSGELRKLLLVNALLDAPELLVLDNPYIGLDAVSRDVFNDTLREVAREGTSVMLLLCNPAEIPDFTDMFLPIDGMELGNPIYAQNGCDDVTAMRETAWSMMDYAVDLSAIPLRRMEVTPHDITFALRDCRVAYGSTVVLDHVDWTVRKGECWSLSGPNGSGKSLLLSLIFADNPQAYSNDITIFDKRRGSGESIWDIKRRIGYVSPEMHLYFRSGGTVAEVVAQGLRDTIGNFGSVSAEAREEAMRWLRLFHLEGVADMPYRNLSAGMQRLVLIARTFIKHPDLLIFDEPLHGLDAARKRAVRAVVNEIARRDSPTLVYVTHYLPEVPESVTRRFALQGR</sequence>
<dbReference type="InterPro" id="IPR017871">
    <property type="entry name" value="ABC_transporter-like_CS"/>
</dbReference>
<dbReference type="KEGG" id="pary:A4V02_02155"/>
<accession>A0A1Z2XEL0</accession>
<accession>A0A1B1S777</accession>
<dbReference type="Proteomes" id="UP000186351">
    <property type="component" value="Chromosome"/>
</dbReference>
<dbReference type="GO" id="GO:0005524">
    <property type="term" value="F:ATP binding"/>
    <property type="evidence" value="ECO:0007669"/>
    <property type="project" value="UniProtKB-KW"/>
</dbReference>
<dbReference type="STRING" id="1796646.A4V02_02155"/>
<keyword evidence="2" id="KW-0067">ATP-binding</keyword>
<dbReference type="GO" id="GO:0016887">
    <property type="term" value="F:ATP hydrolysis activity"/>
    <property type="evidence" value="ECO:0007669"/>
    <property type="project" value="InterPro"/>
</dbReference>
<dbReference type="AlphaFoldDB" id="A0A1B1S777"/>
<dbReference type="SUPFAM" id="SSF52540">
    <property type="entry name" value="P-loop containing nucleoside triphosphate hydrolases"/>
    <property type="match status" value="2"/>
</dbReference>
<gene>
    <name evidence="4" type="ORF">A4V02_02155</name>
</gene>
<dbReference type="InterPro" id="IPR003593">
    <property type="entry name" value="AAA+_ATPase"/>
</dbReference>
<dbReference type="GeneID" id="65535641"/>
<evidence type="ECO:0000256" key="2">
    <source>
        <dbReference type="ARBA" id="ARBA00022840"/>
    </source>
</evidence>
<dbReference type="PANTHER" id="PTHR43158">
    <property type="entry name" value="SKFA PEPTIDE EXPORT ATP-BINDING PROTEIN SKFE"/>
    <property type="match status" value="1"/>
</dbReference>
<keyword evidence="5" id="KW-1185">Reference proteome</keyword>
<evidence type="ECO:0000313" key="4">
    <source>
        <dbReference type="EMBL" id="ANU62646.2"/>
    </source>
</evidence>
<dbReference type="InterPro" id="IPR003439">
    <property type="entry name" value="ABC_transporter-like_ATP-bd"/>
</dbReference>
<organism evidence="4 5">
    <name type="scientific">Muribaculum intestinale</name>
    <dbReference type="NCBI Taxonomy" id="1796646"/>
    <lineage>
        <taxon>Bacteria</taxon>
        <taxon>Pseudomonadati</taxon>
        <taxon>Bacteroidota</taxon>
        <taxon>Bacteroidia</taxon>
        <taxon>Bacteroidales</taxon>
        <taxon>Muribaculaceae</taxon>
        <taxon>Muribaculum</taxon>
    </lineage>
</organism>
<keyword evidence="1" id="KW-0547">Nucleotide-binding</keyword>
<dbReference type="SMART" id="SM00382">
    <property type="entry name" value="AAA"/>
    <property type="match status" value="2"/>
</dbReference>
<dbReference type="PROSITE" id="PS00211">
    <property type="entry name" value="ABC_TRANSPORTER_1"/>
    <property type="match status" value="2"/>
</dbReference>
<evidence type="ECO:0000259" key="3">
    <source>
        <dbReference type="PROSITE" id="PS50893"/>
    </source>
</evidence>
<dbReference type="InterPro" id="IPR027417">
    <property type="entry name" value="P-loop_NTPase"/>
</dbReference>
<feature type="domain" description="ABC transporter" evidence="3">
    <location>
        <begin position="254"/>
        <end position="477"/>
    </location>
</feature>
<proteinExistence type="predicted"/>
<feature type="domain" description="ABC transporter" evidence="3">
    <location>
        <begin position="5"/>
        <end position="236"/>
    </location>
</feature>
<dbReference type="OrthoDB" id="9789994at2"/>
<name>A0A1B1S777_9BACT</name>
<dbReference type="PROSITE" id="PS50893">
    <property type="entry name" value="ABC_TRANSPORTER_2"/>
    <property type="match status" value="2"/>
</dbReference>
<evidence type="ECO:0000313" key="5">
    <source>
        <dbReference type="Proteomes" id="UP000186351"/>
    </source>
</evidence>
<evidence type="ECO:0000256" key="1">
    <source>
        <dbReference type="ARBA" id="ARBA00022741"/>
    </source>
</evidence>